<name>A0A6C0K434_9ZZZZ</name>
<dbReference type="EMBL" id="MN740810">
    <property type="protein sequence ID" value="QHU12825.1"/>
    <property type="molecule type" value="Genomic_DNA"/>
</dbReference>
<reference evidence="1" key="1">
    <citation type="journal article" date="2020" name="Nature">
        <title>Giant virus diversity and host interactions through global metagenomics.</title>
        <authorList>
            <person name="Schulz F."/>
            <person name="Roux S."/>
            <person name="Paez-Espino D."/>
            <person name="Jungbluth S."/>
            <person name="Walsh D.A."/>
            <person name="Denef V.J."/>
            <person name="McMahon K.D."/>
            <person name="Konstantinidis K.T."/>
            <person name="Eloe-Fadrosh E.A."/>
            <person name="Kyrpides N.C."/>
            <person name="Woyke T."/>
        </authorList>
    </citation>
    <scope>NUCLEOTIDE SEQUENCE</scope>
    <source>
        <strain evidence="1">GVMAG-S-1101172-89</strain>
    </source>
</reference>
<proteinExistence type="predicted"/>
<dbReference type="AlphaFoldDB" id="A0A6C0K434"/>
<sequence>MPVLLDTLVEEVEALTKETKPIWRNYRPNTKDMKKMEENSLANNTFDKGALKNMVWTKYKQGHYKCIGKECEYGRVVALLDSETKIPLDDWGLIFKWFGKPKNGEKWIVYWFGSYVKREFPKNGLPMGPEHVNGGYTTRCSSEGIFIYRIEEATRVLIHELFHAACLDPDPATTPVPILEATTETWAELLLIAFRSGGNREKAASLWNAQKIWIRNTNQRAMRAHSVRNQRDYAWRYLNGRAEVYTRLGFDLGNGVTSTVGNSSRFTTKELDGS</sequence>
<evidence type="ECO:0000313" key="1">
    <source>
        <dbReference type="EMBL" id="QHU12825.1"/>
    </source>
</evidence>
<protein>
    <submittedName>
        <fullName evidence="1">Uncharacterized protein</fullName>
    </submittedName>
</protein>
<accession>A0A6C0K434</accession>
<organism evidence="1">
    <name type="scientific">viral metagenome</name>
    <dbReference type="NCBI Taxonomy" id="1070528"/>
    <lineage>
        <taxon>unclassified sequences</taxon>
        <taxon>metagenomes</taxon>
        <taxon>organismal metagenomes</taxon>
    </lineage>
</organism>